<dbReference type="Proteomes" id="UP001185069">
    <property type="component" value="Unassembled WGS sequence"/>
</dbReference>
<evidence type="ECO:0000313" key="4">
    <source>
        <dbReference type="Proteomes" id="UP001185069"/>
    </source>
</evidence>
<dbReference type="Pfam" id="PF03009">
    <property type="entry name" value="GDPD"/>
    <property type="match status" value="1"/>
</dbReference>
<sequence length="621" mass="68255">MKAYLPNKIGVFGLTCLLALAWTQTAAAATTPETAPPPQQAQAAGCPSWQTQLSELTTGAIKNNDKVVTARHRGEFTDSIPENSLAAFAGAYQNCRPAVETDVRSTSDGNMVVFHDANVGKMLEPAYDPINDSGPNEKINNLNLLDLQSKRLVDVNTRQPTAERVPTVTQMLQDYLDKNGQSLIHLEIKEAALIMPAAKLITEMDRANPGKNLKQRIIVKFNMAEYPSPQKWQAGLSGAGAATDIMGMPVITPFAAERIKDISLPNPPDKNYVSNVERAVALWSSAPGSVAPIVEVLIKDSTDFVKTERKSGPQGLYTAPANLDYGNALTDSMADMVTIVKRYQKPLGVFVPVPDYIMWRTGVVTGFTVPNTFGDKKPMDVATAFFNNTSSCCYRLPDRLGDVGATHEREDLRMNLSWNRDIGANMITADDTDSVDTFYSRDGALDTATTPSAKSPSPRMQSTLSWQLGYVPNPAPQKISLKGWNGASSGFWGGQVCIYNNPYGNHYAWVYNCNNGSATESGYSDILTSEVVGDKIRIRDPEGKCLSDSSERDDIFWSDSCQDSWSLLSYNSKGNIINKEGKYAAFQTAKLLYKGQPYSKIYWVSNPEDYGTWTLWKMDLR</sequence>
<evidence type="ECO:0000256" key="1">
    <source>
        <dbReference type="SAM" id="SignalP"/>
    </source>
</evidence>
<dbReference type="RefSeq" id="WP_309797367.1">
    <property type="nucleotide sequence ID" value="NZ_BAAAHY010000001.1"/>
</dbReference>
<dbReference type="InterPro" id="IPR017946">
    <property type="entry name" value="PLC-like_Pdiesterase_TIM-brl"/>
</dbReference>
<feature type="domain" description="GP-PDE" evidence="2">
    <location>
        <begin position="67"/>
        <end position="186"/>
    </location>
</feature>
<keyword evidence="4" id="KW-1185">Reference proteome</keyword>
<organism evidence="3 4">
    <name type="scientific">Arthrobacter russicus</name>
    <dbReference type="NCBI Taxonomy" id="172040"/>
    <lineage>
        <taxon>Bacteria</taxon>
        <taxon>Bacillati</taxon>
        <taxon>Actinomycetota</taxon>
        <taxon>Actinomycetes</taxon>
        <taxon>Micrococcales</taxon>
        <taxon>Micrococcaceae</taxon>
        <taxon>Arthrobacter</taxon>
    </lineage>
</organism>
<dbReference type="PANTHER" id="PTHR46320:SF1">
    <property type="entry name" value="GLYCEROPHOSPHODIESTER PHOSPHODIESTERASE 1"/>
    <property type="match status" value="1"/>
</dbReference>
<dbReference type="InterPro" id="IPR030395">
    <property type="entry name" value="GP_PDE_dom"/>
</dbReference>
<evidence type="ECO:0000259" key="2">
    <source>
        <dbReference type="PROSITE" id="PS51704"/>
    </source>
</evidence>
<comment type="caution">
    <text evidence="3">The sequence shown here is derived from an EMBL/GenBank/DDBJ whole genome shotgun (WGS) entry which is preliminary data.</text>
</comment>
<dbReference type="PANTHER" id="PTHR46320">
    <property type="entry name" value="GLYCEROPHOSPHODIESTER PHOSPHODIESTERASE 1"/>
    <property type="match status" value="1"/>
</dbReference>
<feature type="chain" id="PRO_5047218590" description="GP-PDE domain-containing protein" evidence="1">
    <location>
        <begin position="29"/>
        <end position="621"/>
    </location>
</feature>
<keyword evidence="1" id="KW-0732">Signal</keyword>
<dbReference type="SUPFAM" id="SSF51695">
    <property type="entry name" value="PLC-like phosphodiesterases"/>
    <property type="match status" value="1"/>
</dbReference>
<protein>
    <recommendedName>
        <fullName evidence="2">GP-PDE domain-containing protein</fullName>
    </recommendedName>
</protein>
<feature type="signal peptide" evidence="1">
    <location>
        <begin position="1"/>
        <end position="28"/>
    </location>
</feature>
<name>A0ABU1JAR0_9MICC</name>
<gene>
    <name evidence="3" type="ORF">JOE69_001457</name>
</gene>
<reference evidence="3 4" key="1">
    <citation type="submission" date="2023-07" db="EMBL/GenBank/DDBJ databases">
        <title>Sequencing the genomes of 1000 actinobacteria strains.</title>
        <authorList>
            <person name="Klenk H.-P."/>
        </authorList>
    </citation>
    <scope>NUCLEOTIDE SEQUENCE [LARGE SCALE GENOMIC DNA]</scope>
    <source>
        <strain evidence="3 4">DSM 14555</strain>
    </source>
</reference>
<proteinExistence type="predicted"/>
<dbReference type="Gene3D" id="3.20.20.190">
    <property type="entry name" value="Phosphatidylinositol (PI) phosphodiesterase"/>
    <property type="match status" value="1"/>
</dbReference>
<dbReference type="EMBL" id="JAVDQF010000001">
    <property type="protein sequence ID" value="MDR6269219.1"/>
    <property type="molecule type" value="Genomic_DNA"/>
</dbReference>
<accession>A0ABU1JAR0</accession>
<evidence type="ECO:0000313" key="3">
    <source>
        <dbReference type="EMBL" id="MDR6269219.1"/>
    </source>
</evidence>
<dbReference type="PROSITE" id="PS51704">
    <property type="entry name" value="GP_PDE"/>
    <property type="match status" value="1"/>
</dbReference>